<dbReference type="InterPro" id="IPR031345">
    <property type="entry name" value="T9SS_Plug_N"/>
</dbReference>
<dbReference type="GO" id="GO:0030246">
    <property type="term" value="F:carbohydrate binding"/>
    <property type="evidence" value="ECO:0007669"/>
    <property type="project" value="InterPro"/>
</dbReference>
<reference evidence="2 3" key="1">
    <citation type="submission" date="2018-07" db="EMBL/GenBank/DDBJ databases">
        <title>Genomic Encyclopedia of Type Strains, Phase IV (KMG-IV): sequencing the most valuable type-strain genomes for metagenomic binning, comparative biology and taxonomic classification.</title>
        <authorList>
            <person name="Goeker M."/>
        </authorList>
    </citation>
    <scope>NUCLEOTIDE SEQUENCE [LARGE SCALE GENOMIC DNA]</scope>
    <source>
        <strain evidence="2 3">DSM 101478</strain>
    </source>
</reference>
<feature type="domain" description="Type 9 secretion system plug protein N-terminal" evidence="1">
    <location>
        <begin position="32"/>
        <end position="153"/>
    </location>
</feature>
<organism evidence="2 3">
    <name type="scientific">Marinirhabdus gelatinilytica</name>
    <dbReference type="NCBI Taxonomy" id="1703343"/>
    <lineage>
        <taxon>Bacteria</taxon>
        <taxon>Pseudomonadati</taxon>
        <taxon>Bacteroidota</taxon>
        <taxon>Flavobacteriia</taxon>
        <taxon>Flavobacteriales</taxon>
        <taxon>Flavobacteriaceae</taxon>
    </lineage>
</organism>
<name>A0A370Q741_9FLAO</name>
<dbReference type="Proteomes" id="UP000255317">
    <property type="component" value="Unassembled WGS sequence"/>
</dbReference>
<dbReference type="OrthoDB" id="1522602at2"/>
<dbReference type="InterPro" id="IPR013784">
    <property type="entry name" value="Carb-bd-like_fold"/>
</dbReference>
<dbReference type="AlphaFoldDB" id="A0A370Q741"/>
<evidence type="ECO:0000313" key="3">
    <source>
        <dbReference type="Proteomes" id="UP000255317"/>
    </source>
</evidence>
<keyword evidence="3" id="KW-1185">Reference proteome</keyword>
<proteinExistence type="predicted"/>
<dbReference type="Pfam" id="PF17116">
    <property type="entry name" value="T9SS_plug_1st"/>
    <property type="match status" value="1"/>
</dbReference>
<comment type="caution">
    <text evidence="2">The sequence shown here is derived from an EMBL/GenBank/DDBJ whole genome shotgun (WGS) entry which is preliminary data.</text>
</comment>
<accession>A0A370Q741</accession>
<dbReference type="RefSeq" id="WP_115124501.1">
    <property type="nucleotide sequence ID" value="NZ_QRAO01000005.1"/>
</dbReference>
<evidence type="ECO:0000259" key="1">
    <source>
        <dbReference type="Pfam" id="PF17116"/>
    </source>
</evidence>
<dbReference type="EMBL" id="QRAO01000005">
    <property type="protein sequence ID" value="RDK84164.1"/>
    <property type="molecule type" value="Genomic_DNA"/>
</dbReference>
<sequence length="418" mass="48378">MVKHLISLLFISCITHQVFAQKAQEIPPPEYIGTIQFSGQPNNAGIPIINLGDRLRISFDALNGNEADFYYRIDHYDFDWTPSNLSKNEYLQGFDEVRIETYENSLNTLQIFSHYFLTIPNRETRGITKSGNYLITFSDDDGNIVFSRKFIVKENLVSVGVEIKRARDLRRIKNDQVVQFTIDSPSEILINPKRNVKTLVLQNGNIKTAITDLVPQYTIGTELIYRYDKEAAFGGGNEFHNFDNKDIRAANNTIRRIELNDLYEHFLYTDIDRSDRPYTYNPDINGGFVVRNINAQNQAIEAEYTIVHFNLQYFEALEDKEIHIYGNFNNYTIDGTTYMRYNKATDSYQNARMFKQGFYNYKYVLVDRDGSIDEGAISGDFWETENNYSVVVYYRAPGERYDRVIGLGTGSSTNITNY</sequence>
<evidence type="ECO:0000313" key="2">
    <source>
        <dbReference type="EMBL" id="RDK84164.1"/>
    </source>
</evidence>
<gene>
    <name evidence="2" type="ORF">C8D94_1058</name>
</gene>
<protein>
    <submittedName>
        <fullName evidence="2">Uncharacterized protein DUF5103</fullName>
    </submittedName>
</protein>
<dbReference type="SUPFAM" id="SSF49452">
    <property type="entry name" value="Starch-binding domain-like"/>
    <property type="match status" value="1"/>
</dbReference>